<feature type="region of interest" description="Disordered" evidence="2">
    <location>
        <begin position="1"/>
        <end position="25"/>
    </location>
</feature>
<dbReference type="InterPro" id="IPR000571">
    <property type="entry name" value="Znf_CCCH"/>
</dbReference>
<reference evidence="4 5" key="1">
    <citation type="journal article" date="2020" name="bioRxiv">
        <title>Metabolic contributions of an alphaproteobacterial endosymbiont in the apicomplexan Cardiosporidium cionae.</title>
        <authorList>
            <person name="Hunter E.S."/>
            <person name="Paight C.J."/>
            <person name="Lane C.E."/>
        </authorList>
    </citation>
    <scope>NUCLEOTIDE SEQUENCE [LARGE SCALE GENOMIC DNA]</scope>
    <source>
        <strain evidence="4">ESH_2018</strain>
    </source>
</reference>
<gene>
    <name evidence="4" type="ORF">IE077_000059</name>
</gene>
<comment type="caution">
    <text evidence="4">The sequence shown here is derived from an EMBL/GenBank/DDBJ whole genome shotgun (WGS) entry which is preliminary data.</text>
</comment>
<evidence type="ECO:0000256" key="2">
    <source>
        <dbReference type="SAM" id="MobiDB-lite"/>
    </source>
</evidence>
<dbReference type="Proteomes" id="UP000823046">
    <property type="component" value="Unassembled WGS sequence"/>
</dbReference>
<accession>A0ABQ7J3Y6</accession>
<evidence type="ECO:0000256" key="1">
    <source>
        <dbReference type="PROSITE-ProRule" id="PRU00723"/>
    </source>
</evidence>
<feature type="non-terminal residue" evidence="4">
    <location>
        <position position="223"/>
    </location>
</feature>
<feature type="domain" description="C3H1-type" evidence="3">
    <location>
        <begin position="156"/>
        <end position="194"/>
    </location>
</feature>
<dbReference type="PANTHER" id="PTHR12681:SF0">
    <property type="entry name" value="ZINC FINGER CCCH DOMAIN-CONTAINING PROTEIN 15"/>
    <property type="match status" value="1"/>
</dbReference>
<protein>
    <submittedName>
        <fullName evidence="4">Zinc finger (C-x8-C-x5-C-x3-H)-2</fullName>
    </submittedName>
</protein>
<keyword evidence="1" id="KW-0863">Zinc-finger</keyword>
<evidence type="ECO:0000313" key="4">
    <source>
        <dbReference type="EMBL" id="KAF8817805.1"/>
    </source>
</evidence>
<dbReference type="EMBL" id="JADAQX010001431">
    <property type="protein sequence ID" value="KAF8817805.1"/>
    <property type="molecule type" value="Genomic_DNA"/>
</dbReference>
<evidence type="ECO:0000313" key="5">
    <source>
        <dbReference type="Proteomes" id="UP000823046"/>
    </source>
</evidence>
<name>A0ABQ7J3Y6_9APIC</name>
<dbReference type="PROSITE" id="PS50103">
    <property type="entry name" value="ZF_C3H1"/>
    <property type="match status" value="1"/>
</dbReference>
<keyword evidence="1" id="KW-0479">Metal-binding</keyword>
<organism evidence="4 5">
    <name type="scientific">Cardiosporidium cionae</name>
    <dbReference type="NCBI Taxonomy" id="476202"/>
    <lineage>
        <taxon>Eukaryota</taxon>
        <taxon>Sar</taxon>
        <taxon>Alveolata</taxon>
        <taxon>Apicomplexa</taxon>
        <taxon>Aconoidasida</taxon>
        <taxon>Nephromycida</taxon>
        <taxon>Cardiosporidium</taxon>
    </lineage>
</organism>
<feature type="region of interest" description="Disordered" evidence="2">
    <location>
        <begin position="52"/>
        <end position="75"/>
    </location>
</feature>
<evidence type="ECO:0000259" key="3">
    <source>
        <dbReference type="PROSITE" id="PS50103"/>
    </source>
</evidence>
<feature type="zinc finger region" description="C3H1-type" evidence="1">
    <location>
        <begin position="156"/>
        <end position="194"/>
    </location>
</feature>
<proteinExistence type="predicted"/>
<sequence>MPPPVKKKESKEEKGQKKALEKQKQKVVEDKTFGLKNKNKSKTVQKYIKGVQQQVKGPVSSKSASKPFEEKEEKKKKAQQELLLASLFRGTENVKKLAASDKSQTPYDPKLSREKQKINFYIDQREQKLESLDETNEKASINDIINDSVAGDALYKKTDIICKYFLQAIEKKHYGWLWICPNGGDSCIYRHCLPVGYVLKQDTTHTANADVEILSLEEIIENE</sequence>
<keyword evidence="1" id="KW-0862">Zinc</keyword>
<keyword evidence="5" id="KW-1185">Reference proteome</keyword>
<dbReference type="PANTHER" id="PTHR12681">
    <property type="entry name" value="ZINC FINGER-CONTAINING PROTEIN P48ZNF"/>
    <property type="match status" value="1"/>
</dbReference>